<proteinExistence type="predicted"/>
<dbReference type="EMBL" id="JAEUAO010000003">
    <property type="protein sequence ID" value="MBW9064653.1"/>
    <property type="molecule type" value="Genomic_DNA"/>
</dbReference>
<protein>
    <recommendedName>
        <fullName evidence="5">Peptidase M10 serralysin C-terminal domain-containing protein</fullName>
    </recommendedName>
</protein>
<evidence type="ECO:0000313" key="7">
    <source>
        <dbReference type="Proteomes" id="UP000757604"/>
    </source>
</evidence>
<dbReference type="PANTHER" id="PTHR38340:SF1">
    <property type="entry name" value="S-LAYER PROTEIN"/>
    <property type="match status" value="1"/>
</dbReference>
<dbReference type="InterPro" id="IPR050557">
    <property type="entry name" value="RTX_toxin/Mannuronan_C5-epim"/>
</dbReference>
<evidence type="ECO:0000313" key="6">
    <source>
        <dbReference type="EMBL" id="MBW9064653.1"/>
    </source>
</evidence>
<organism evidence="6 7">
    <name type="scientific">Rhizobium herbae</name>
    <dbReference type="NCBI Taxonomy" id="508661"/>
    <lineage>
        <taxon>Bacteria</taxon>
        <taxon>Pseudomonadati</taxon>
        <taxon>Pseudomonadota</taxon>
        <taxon>Alphaproteobacteria</taxon>
        <taxon>Hyphomicrobiales</taxon>
        <taxon>Rhizobiaceae</taxon>
        <taxon>Rhizobium/Agrobacterium group</taxon>
        <taxon>Rhizobium</taxon>
    </lineage>
</organism>
<sequence length="269" mass="27797">MGITLRMGAGYSIDMGDFDFAVSDLSDAYISKYNSTTIVGYIGGVKITIIGAGFTYNSSGITGGEIQSISETYGGETLFSLSGLRLSVQSIVSAVESGSFSEAKQLVTSMLSGSDNIFGGEYSDALFGFSGNDYLSGGRGDDALSGGSGADKLLGGLGVDHLLGGAGNDTFVYTSALQSNSRVGLDTVSDLTIGDKIDLSDIDANTGTAGNQAFSFIGTTTFHGKAGELRFEKKASDTYIYGDVNGDKVADFALHLDDAVTLSKGFFVL</sequence>
<keyword evidence="3" id="KW-0964">Secreted</keyword>
<reference evidence="6 7" key="1">
    <citation type="journal article" date="2021" name="MBio">
        <title>Poor Competitiveness of Bradyrhizobium in Pigeon Pea Root Colonization in Indian Soils.</title>
        <authorList>
            <person name="Chalasani D."/>
            <person name="Basu A."/>
            <person name="Pullabhotla S.V.S.R.N."/>
            <person name="Jorrin B."/>
            <person name="Neal A.L."/>
            <person name="Poole P.S."/>
            <person name="Podile A.R."/>
            <person name="Tkacz A."/>
        </authorList>
    </citation>
    <scope>NUCLEOTIDE SEQUENCE [LARGE SCALE GENOMIC DNA]</scope>
    <source>
        <strain evidence="6 7">HU44</strain>
    </source>
</reference>
<dbReference type="PROSITE" id="PS00330">
    <property type="entry name" value="HEMOLYSIN_CALCIUM"/>
    <property type="match status" value="3"/>
</dbReference>
<dbReference type="Proteomes" id="UP000757604">
    <property type="component" value="Unassembled WGS sequence"/>
</dbReference>
<evidence type="ECO:0000259" key="5">
    <source>
        <dbReference type="Pfam" id="PF08548"/>
    </source>
</evidence>
<evidence type="ECO:0000256" key="1">
    <source>
        <dbReference type="ARBA" id="ARBA00001913"/>
    </source>
</evidence>
<dbReference type="InterPro" id="IPR001343">
    <property type="entry name" value="Hemolysn_Ca-bd"/>
</dbReference>
<comment type="subcellular location">
    <subcellularLocation>
        <location evidence="2">Secreted</location>
    </subcellularLocation>
</comment>
<dbReference type="InterPro" id="IPR011049">
    <property type="entry name" value="Serralysin-like_metalloprot_C"/>
</dbReference>
<dbReference type="SUPFAM" id="SSF51120">
    <property type="entry name" value="beta-Roll"/>
    <property type="match status" value="1"/>
</dbReference>
<dbReference type="InterPro" id="IPR018511">
    <property type="entry name" value="Hemolysin-typ_Ca-bd_CS"/>
</dbReference>
<dbReference type="PANTHER" id="PTHR38340">
    <property type="entry name" value="S-LAYER PROTEIN"/>
    <property type="match status" value="1"/>
</dbReference>
<evidence type="ECO:0000256" key="4">
    <source>
        <dbReference type="ARBA" id="ARBA00022737"/>
    </source>
</evidence>
<feature type="domain" description="Peptidase M10 serralysin C-terminal" evidence="5">
    <location>
        <begin position="144"/>
        <end position="258"/>
    </location>
</feature>
<dbReference type="InterPro" id="IPR013858">
    <property type="entry name" value="Peptidase_M10B_C"/>
</dbReference>
<evidence type="ECO:0000256" key="2">
    <source>
        <dbReference type="ARBA" id="ARBA00004613"/>
    </source>
</evidence>
<accession>A0ABS7HC11</accession>
<keyword evidence="4" id="KW-0677">Repeat</keyword>
<dbReference type="RefSeq" id="WP_220372626.1">
    <property type="nucleotide sequence ID" value="NZ_JAEUAO010000003.1"/>
</dbReference>
<comment type="caution">
    <text evidence="6">The sequence shown here is derived from an EMBL/GenBank/DDBJ whole genome shotgun (WGS) entry which is preliminary data.</text>
</comment>
<comment type="cofactor">
    <cofactor evidence="1">
        <name>Ca(2+)</name>
        <dbReference type="ChEBI" id="CHEBI:29108"/>
    </cofactor>
</comment>
<dbReference type="Pfam" id="PF08548">
    <property type="entry name" value="Peptidase_M10_C"/>
    <property type="match status" value="1"/>
</dbReference>
<dbReference type="PRINTS" id="PR00313">
    <property type="entry name" value="CABNDNGRPT"/>
</dbReference>
<name>A0ABS7HC11_9HYPH</name>
<keyword evidence="7" id="KW-1185">Reference proteome</keyword>
<dbReference type="Pfam" id="PF00353">
    <property type="entry name" value="HemolysinCabind"/>
    <property type="match status" value="1"/>
</dbReference>
<dbReference type="Gene3D" id="2.150.10.10">
    <property type="entry name" value="Serralysin-like metalloprotease, C-terminal"/>
    <property type="match status" value="1"/>
</dbReference>
<evidence type="ECO:0000256" key="3">
    <source>
        <dbReference type="ARBA" id="ARBA00022525"/>
    </source>
</evidence>
<gene>
    <name evidence="6" type="ORF">JNB71_15140</name>
</gene>